<reference evidence="1 2" key="1">
    <citation type="submission" date="2019-12" db="EMBL/GenBank/DDBJ databases">
        <title>Roseobacter cerasinus sp. nov., isolated from seawater around aquaculture.</title>
        <authorList>
            <person name="Muramatsu S."/>
            <person name="Takabe Y."/>
            <person name="Mori K."/>
            <person name="Takaichi S."/>
            <person name="Hanada S."/>
        </authorList>
    </citation>
    <scope>NUCLEOTIDE SEQUENCE [LARGE SCALE GENOMIC DNA]</scope>
    <source>
        <strain evidence="1 2">AI77</strain>
    </source>
</reference>
<dbReference type="Proteomes" id="UP000436522">
    <property type="component" value="Unassembled WGS sequence"/>
</dbReference>
<name>A0A640VX25_9RHOB</name>
<organism evidence="1 2">
    <name type="scientific">Roseobacter cerasinus</name>
    <dbReference type="NCBI Taxonomy" id="2602289"/>
    <lineage>
        <taxon>Bacteria</taxon>
        <taxon>Pseudomonadati</taxon>
        <taxon>Pseudomonadota</taxon>
        <taxon>Alphaproteobacteria</taxon>
        <taxon>Rhodobacterales</taxon>
        <taxon>Roseobacteraceae</taxon>
        <taxon>Roseobacter</taxon>
    </lineage>
</organism>
<sequence>MDVAAKGTSKSRLAFAHKRKDVHALNQAIRDALRSGDDAPPETLFTTDTGKRAFATDDRIVFTRNDKDIGVKNGMLGTVVKAESGEIAVKLDGDTNRLVHFDPRSFRTFDHGYAVTIHKS</sequence>
<protein>
    <submittedName>
        <fullName evidence="1">Uncharacterized protein</fullName>
    </submittedName>
</protein>
<dbReference type="InterPro" id="IPR027417">
    <property type="entry name" value="P-loop_NTPase"/>
</dbReference>
<comment type="caution">
    <text evidence="1">The sequence shown here is derived from an EMBL/GenBank/DDBJ whole genome shotgun (WGS) entry which is preliminary data.</text>
</comment>
<dbReference type="SUPFAM" id="SSF52540">
    <property type="entry name" value="P-loop containing nucleoside triphosphate hydrolases"/>
    <property type="match status" value="1"/>
</dbReference>
<dbReference type="Gene3D" id="2.30.30.940">
    <property type="match status" value="1"/>
</dbReference>
<evidence type="ECO:0000313" key="1">
    <source>
        <dbReference type="EMBL" id="GFE52457.1"/>
    </source>
</evidence>
<accession>A0A640VX25</accession>
<dbReference type="Gene3D" id="3.40.50.300">
    <property type="entry name" value="P-loop containing nucleotide triphosphate hydrolases"/>
    <property type="match status" value="1"/>
</dbReference>
<dbReference type="AlphaFoldDB" id="A0A640VX25"/>
<dbReference type="EMBL" id="BLIV01000012">
    <property type="protein sequence ID" value="GFE52457.1"/>
    <property type="molecule type" value="Genomic_DNA"/>
</dbReference>
<gene>
    <name evidence="1" type="ORF">So717_42100</name>
</gene>
<keyword evidence="2" id="KW-1185">Reference proteome</keyword>
<proteinExistence type="predicted"/>
<evidence type="ECO:0000313" key="2">
    <source>
        <dbReference type="Proteomes" id="UP000436522"/>
    </source>
</evidence>